<evidence type="ECO:0000313" key="7">
    <source>
        <dbReference type="Proteomes" id="UP000007089"/>
    </source>
</evidence>
<dbReference type="GO" id="GO:0016020">
    <property type="term" value="C:membrane"/>
    <property type="evidence" value="ECO:0007669"/>
    <property type="project" value="UniProtKB-SubCell"/>
</dbReference>
<keyword evidence="2 5" id="KW-0812">Transmembrane</keyword>
<reference evidence="6" key="1">
    <citation type="submission" date="2009-01" db="EMBL/GenBank/DDBJ databases">
        <title>Complete sequence of Anaeromyxobacter dehalogenans 2CP-1.</title>
        <authorList>
            <consortium name="US DOE Joint Genome Institute"/>
            <person name="Lucas S."/>
            <person name="Copeland A."/>
            <person name="Lapidus A."/>
            <person name="Glavina del Rio T."/>
            <person name="Dalin E."/>
            <person name="Tice H."/>
            <person name="Bruce D."/>
            <person name="Goodwin L."/>
            <person name="Pitluck S."/>
            <person name="Saunders E."/>
            <person name="Brettin T."/>
            <person name="Detter J.C."/>
            <person name="Han C."/>
            <person name="Larimer F."/>
            <person name="Land M."/>
            <person name="Hauser L."/>
            <person name="Kyrpides N."/>
            <person name="Ovchinnikova G."/>
            <person name="Beliaev A.S."/>
            <person name="Richardson P."/>
        </authorList>
    </citation>
    <scope>NUCLEOTIDE SEQUENCE</scope>
    <source>
        <strain evidence="6">2CP-1</strain>
    </source>
</reference>
<dbReference type="EMBL" id="CP001359">
    <property type="protein sequence ID" value="ACL64707.1"/>
    <property type="molecule type" value="Genomic_DNA"/>
</dbReference>
<comment type="subcellular location">
    <subcellularLocation>
        <location evidence="1">Membrane</location>
        <topology evidence="1">Multi-pass membrane protein</topology>
    </subcellularLocation>
</comment>
<dbReference type="AlphaFoldDB" id="B8JGN6"/>
<sequence length="168" mass="16873">MTLDLAVLAVLALAAVAGAMSGALRQLVELGGAVLGWLAARHLAGAVAGGLDRWMPGLVARAAAPALLFLGTWALVSLVGAFVLRATGVSGVVRGPADRGVGALLGGAKGALAAWVLVSALLLAAGGAPRALGLDLRGSDFAALVRSHDLLERLDPEQARALERALHR</sequence>
<accession>B8JGN6</accession>
<evidence type="ECO:0000256" key="2">
    <source>
        <dbReference type="ARBA" id="ARBA00022692"/>
    </source>
</evidence>
<dbReference type="Pfam" id="PF02674">
    <property type="entry name" value="Colicin_V"/>
    <property type="match status" value="1"/>
</dbReference>
<dbReference type="RefSeq" id="WP_012632677.1">
    <property type="nucleotide sequence ID" value="NC_011891.1"/>
</dbReference>
<evidence type="ECO:0000256" key="3">
    <source>
        <dbReference type="ARBA" id="ARBA00022989"/>
    </source>
</evidence>
<proteinExistence type="predicted"/>
<keyword evidence="3 5" id="KW-1133">Transmembrane helix</keyword>
<evidence type="ECO:0000313" key="6">
    <source>
        <dbReference type="EMBL" id="ACL64707.1"/>
    </source>
</evidence>
<feature type="transmembrane region" description="Helical" evidence="5">
    <location>
        <begin position="104"/>
        <end position="128"/>
    </location>
</feature>
<dbReference type="KEGG" id="acp:A2cp1_1363"/>
<evidence type="ECO:0000256" key="4">
    <source>
        <dbReference type="ARBA" id="ARBA00023136"/>
    </source>
</evidence>
<organism evidence="6 7">
    <name type="scientific">Anaeromyxobacter dehalogenans (strain ATCC BAA-258 / DSM 21875 / 2CP-1)</name>
    <dbReference type="NCBI Taxonomy" id="455488"/>
    <lineage>
        <taxon>Bacteria</taxon>
        <taxon>Pseudomonadati</taxon>
        <taxon>Myxococcota</taxon>
        <taxon>Myxococcia</taxon>
        <taxon>Myxococcales</taxon>
        <taxon>Cystobacterineae</taxon>
        <taxon>Anaeromyxobacteraceae</taxon>
        <taxon>Anaeromyxobacter</taxon>
    </lineage>
</organism>
<evidence type="ECO:0000256" key="5">
    <source>
        <dbReference type="SAM" id="Phobius"/>
    </source>
</evidence>
<gene>
    <name evidence="6" type="ordered locus">A2cp1_1363</name>
</gene>
<keyword evidence="7" id="KW-1185">Reference proteome</keyword>
<protein>
    <submittedName>
        <fullName evidence="6">Colicin V production protein</fullName>
    </submittedName>
</protein>
<dbReference type="InterPro" id="IPR003825">
    <property type="entry name" value="Colicin-V_CvpA"/>
</dbReference>
<feature type="transmembrane region" description="Helical" evidence="5">
    <location>
        <begin position="63"/>
        <end position="84"/>
    </location>
</feature>
<evidence type="ECO:0000256" key="1">
    <source>
        <dbReference type="ARBA" id="ARBA00004141"/>
    </source>
</evidence>
<dbReference type="GO" id="GO:0009403">
    <property type="term" value="P:toxin biosynthetic process"/>
    <property type="evidence" value="ECO:0007669"/>
    <property type="project" value="InterPro"/>
</dbReference>
<dbReference type="HOGENOM" id="CLU_1583147_0_0_7"/>
<dbReference type="Proteomes" id="UP000007089">
    <property type="component" value="Chromosome"/>
</dbReference>
<keyword evidence="4 5" id="KW-0472">Membrane</keyword>
<name>B8JGN6_ANAD2</name>